<dbReference type="InterPro" id="IPR010730">
    <property type="entry name" value="HET"/>
</dbReference>
<comment type="caution">
    <text evidence="2">The sequence shown here is derived from an EMBL/GenBank/DDBJ whole genome shotgun (WGS) entry which is preliminary data.</text>
</comment>
<protein>
    <recommendedName>
        <fullName evidence="1">Heterokaryon incompatibility domain-containing protein</fullName>
    </recommendedName>
</protein>
<sequence>MRLINTNTLELKEFPDHSIPPYVIFSHVWGDEAEECHFQEFCSSANHTAETKRKNGYAKIVNFCLKCRESGYEWAWADTVCIDKANYDELNFAINSMFEWYQNSEMCFAYLEDTKVPERSPFGRDQHFLFLGRIRDCQWFKRGWTLQELIAPRTIRFFSREWKWFMSNYQAVDDISGITSLPKNVIYQLKDSTFTLQSYRSWLQYSPRSVLKWASRRTVRQTEDAAYSLLGLLNVKIDIHYGEGLKAFERLQTLLILQTGDPRCLLWENDEWASRKTDRIGLCPYLSPSISVFQGLRGHEVRAGEASQGWGVGDLDYRAGWDLSFCHEL</sequence>
<dbReference type="PANTHER" id="PTHR10622">
    <property type="entry name" value="HET DOMAIN-CONTAINING PROTEIN"/>
    <property type="match status" value="1"/>
</dbReference>
<dbReference type="EMBL" id="SDAQ01000106">
    <property type="protein sequence ID" value="KAI3538376.1"/>
    <property type="molecule type" value="Genomic_DNA"/>
</dbReference>
<keyword evidence="3" id="KW-1185">Reference proteome</keyword>
<organism evidence="2 3">
    <name type="scientific">Colletotrichum abscissum</name>
    <dbReference type="NCBI Taxonomy" id="1671311"/>
    <lineage>
        <taxon>Eukaryota</taxon>
        <taxon>Fungi</taxon>
        <taxon>Dikarya</taxon>
        <taxon>Ascomycota</taxon>
        <taxon>Pezizomycotina</taxon>
        <taxon>Sordariomycetes</taxon>
        <taxon>Hypocreomycetidae</taxon>
        <taxon>Glomerellales</taxon>
        <taxon>Glomerellaceae</taxon>
        <taxon>Colletotrichum</taxon>
        <taxon>Colletotrichum acutatum species complex</taxon>
    </lineage>
</organism>
<dbReference type="PANTHER" id="PTHR10622:SF10">
    <property type="entry name" value="HET DOMAIN-CONTAINING PROTEIN"/>
    <property type="match status" value="1"/>
</dbReference>
<dbReference type="AlphaFoldDB" id="A0A9P9X676"/>
<dbReference type="Pfam" id="PF06985">
    <property type="entry name" value="HET"/>
    <property type="match status" value="1"/>
</dbReference>
<name>A0A9P9X676_9PEZI</name>
<evidence type="ECO:0000313" key="3">
    <source>
        <dbReference type="Proteomes" id="UP001056436"/>
    </source>
</evidence>
<evidence type="ECO:0000313" key="2">
    <source>
        <dbReference type="EMBL" id="KAI3538376.1"/>
    </source>
</evidence>
<reference evidence="2" key="1">
    <citation type="submission" date="2019-01" db="EMBL/GenBank/DDBJ databases">
        <title>Colletotrichum abscissum LGMF1257.</title>
        <authorList>
            <person name="Baroncelli R."/>
        </authorList>
    </citation>
    <scope>NUCLEOTIDE SEQUENCE</scope>
    <source>
        <strain evidence="2">Ca142</strain>
    </source>
</reference>
<evidence type="ECO:0000259" key="1">
    <source>
        <dbReference type="Pfam" id="PF06985"/>
    </source>
</evidence>
<accession>A0A9P9X676</accession>
<feature type="domain" description="Heterokaryon incompatibility" evidence="1">
    <location>
        <begin position="22"/>
        <end position="116"/>
    </location>
</feature>
<dbReference type="OrthoDB" id="194358at2759"/>
<proteinExistence type="predicted"/>
<gene>
    <name evidence="2" type="ORF">CABS02_11832</name>
</gene>
<dbReference type="Proteomes" id="UP001056436">
    <property type="component" value="Unassembled WGS sequence"/>
</dbReference>